<reference evidence="1 3" key="1">
    <citation type="journal article" date="2020" name="Stud. Mycol.">
        <title>101 Dothideomycetes genomes: a test case for predicting lifestyles and emergence of pathogens.</title>
        <authorList>
            <person name="Haridas S."/>
            <person name="Albert R."/>
            <person name="Binder M."/>
            <person name="Bloem J."/>
            <person name="Labutti K."/>
            <person name="Salamov A."/>
            <person name="Andreopoulos B."/>
            <person name="Baker S."/>
            <person name="Barry K."/>
            <person name="Bills G."/>
            <person name="Bluhm B."/>
            <person name="Cannon C."/>
            <person name="Castanera R."/>
            <person name="Culley D."/>
            <person name="Daum C."/>
            <person name="Ezra D."/>
            <person name="Gonzalez J."/>
            <person name="Henrissat B."/>
            <person name="Kuo A."/>
            <person name="Liang C."/>
            <person name="Lipzen A."/>
            <person name="Lutzoni F."/>
            <person name="Magnuson J."/>
            <person name="Mondo S."/>
            <person name="Nolan M."/>
            <person name="Ohm R."/>
            <person name="Pangilinan J."/>
            <person name="Park H.-J."/>
            <person name="Ramirez L."/>
            <person name="Alfaro M."/>
            <person name="Sun H."/>
            <person name="Tritt A."/>
            <person name="Yoshinaga Y."/>
            <person name="Zwiers L.-H."/>
            <person name="Turgeon B."/>
            <person name="Goodwin S."/>
            <person name="Spatafora J."/>
            <person name="Crous P."/>
            <person name="Grigoriev I."/>
        </authorList>
    </citation>
    <scope>NUCLEOTIDE SEQUENCE</scope>
    <source>
        <strain evidence="1 3">CBS 304.34</strain>
    </source>
</reference>
<dbReference type="Proteomes" id="UP000504636">
    <property type="component" value="Unplaced"/>
</dbReference>
<evidence type="ECO:0008006" key="4">
    <source>
        <dbReference type="Google" id="ProtNLM"/>
    </source>
</evidence>
<sequence length="286" mass="32093">MELSAMPNELLLEIAGRLSSLNWQFNNLLYTDLHKRANAPRLDYTSSATLPALDWAVHQFKTALVRYLLENGDTGPGGLGHWYLYNCVIGGYYEQVDIVRMFVVKAGALGRIAPDEATRLGNSVETVVEIIELLLSKYAANSTENAPPDSTTSYATTVIPSSFLHRVARFQNPDLFKLLIEHGADLSWFHEDHDPILLEVVRDTDRARRITQLGLILAAGVDVHQVYKNKVWNDMGDDVPTGQKALQHAMDYGKVQTAIMLLEAGVPVTKKHYVPFHIHGKIRRYL</sequence>
<dbReference type="Gene3D" id="1.25.40.20">
    <property type="entry name" value="Ankyrin repeat-containing domain"/>
    <property type="match status" value="1"/>
</dbReference>
<reference evidence="3" key="2">
    <citation type="submission" date="2020-04" db="EMBL/GenBank/DDBJ databases">
        <authorList>
            <consortium name="NCBI Genome Project"/>
        </authorList>
    </citation>
    <scope>NUCLEOTIDE SEQUENCE</scope>
    <source>
        <strain evidence="3">CBS 304.34</strain>
    </source>
</reference>
<gene>
    <name evidence="1 3" type="ORF">BDZ99DRAFT_483802</name>
</gene>
<evidence type="ECO:0000313" key="1">
    <source>
        <dbReference type="EMBL" id="KAF2801307.1"/>
    </source>
</evidence>
<protein>
    <recommendedName>
        <fullName evidence="4">Ankyrin</fullName>
    </recommendedName>
</protein>
<accession>A0A6A6Y0H1</accession>
<dbReference type="SUPFAM" id="SSF48403">
    <property type="entry name" value="Ankyrin repeat"/>
    <property type="match status" value="1"/>
</dbReference>
<dbReference type="InterPro" id="IPR036770">
    <property type="entry name" value="Ankyrin_rpt-contain_sf"/>
</dbReference>
<dbReference type="AlphaFoldDB" id="A0A6A6Y0H1"/>
<dbReference type="EMBL" id="MU003732">
    <property type="protein sequence ID" value="KAF2801307.1"/>
    <property type="molecule type" value="Genomic_DNA"/>
</dbReference>
<dbReference type="RefSeq" id="XP_033568271.1">
    <property type="nucleotide sequence ID" value="XM_033722600.1"/>
</dbReference>
<proteinExistence type="predicted"/>
<evidence type="ECO:0000313" key="3">
    <source>
        <dbReference type="RefSeq" id="XP_033568271.1"/>
    </source>
</evidence>
<evidence type="ECO:0000313" key="2">
    <source>
        <dbReference type="Proteomes" id="UP000504636"/>
    </source>
</evidence>
<dbReference type="GeneID" id="54463493"/>
<keyword evidence="2" id="KW-1185">Reference proteome</keyword>
<organism evidence="1">
    <name type="scientific">Mytilinidion resinicola</name>
    <dbReference type="NCBI Taxonomy" id="574789"/>
    <lineage>
        <taxon>Eukaryota</taxon>
        <taxon>Fungi</taxon>
        <taxon>Dikarya</taxon>
        <taxon>Ascomycota</taxon>
        <taxon>Pezizomycotina</taxon>
        <taxon>Dothideomycetes</taxon>
        <taxon>Pleosporomycetidae</taxon>
        <taxon>Mytilinidiales</taxon>
        <taxon>Mytilinidiaceae</taxon>
        <taxon>Mytilinidion</taxon>
    </lineage>
</organism>
<name>A0A6A6Y0H1_9PEZI</name>
<reference evidence="3" key="3">
    <citation type="submission" date="2025-04" db="UniProtKB">
        <authorList>
            <consortium name="RefSeq"/>
        </authorList>
    </citation>
    <scope>IDENTIFICATION</scope>
    <source>
        <strain evidence="3">CBS 304.34</strain>
    </source>
</reference>